<dbReference type="GO" id="GO:0046983">
    <property type="term" value="F:protein dimerization activity"/>
    <property type="evidence" value="ECO:0007669"/>
    <property type="project" value="InterPro"/>
</dbReference>
<keyword evidence="2" id="KW-0479">Metal-binding</keyword>
<dbReference type="EMBL" id="JACAZI010000028">
    <property type="protein sequence ID" value="KAF7333764.1"/>
    <property type="molecule type" value="Genomic_DNA"/>
</dbReference>
<evidence type="ECO:0000313" key="8">
    <source>
        <dbReference type="Proteomes" id="UP000620124"/>
    </source>
</evidence>
<evidence type="ECO:0000256" key="5">
    <source>
        <dbReference type="ARBA" id="ARBA00023242"/>
    </source>
</evidence>
<dbReference type="PANTHER" id="PTHR46481">
    <property type="entry name" value="ZINC FINGER BED DOMAIN-CONTAINING PROTEIN 4"/>
    <property type="match status" value="1"/>
</dbReference>
<dbReference type="InterPro" id="IPR012337">
    <property type="entry name" value="RNaseH-like_sf"/>
</dbReference>
<keyword evidence="3" id="KW-0863">Zinc-finger</keyword>
<dbReference type="Pfam" id="PF05699">
    <property type="entry name" value="Dimer_Tnp_hAT"/>
    <property type="match status" value="1"/>
</dbReference>
<keyword evidence="5" id="KW-0539">Nucleus</keyword>
<evidence type="ECO:0000256" key="2">
    <source>
        <dbReference type="ARBA" id="ARBA00022723"/>
    </source>
</evidence>
<keyword evidence="4" id="KW-0862">Zinc</keyword>
<comment type="subcellular location">
    <subcellularLocation>
        <location evidence="1">Nucleus</location>
    </subcellularLocation>
</comment>
<comment type="caution">
    <text evidence="7">The sequence shown here is derived from an EMBL/GenBank/DDBJ whole genome shotgun (WGS) entry which is preliminary data.</text>
</comment>
<dbReference type="GO" id="GO:0008270">
    <property type="term" value="F:zinc ion binding"/>
    <property type="evidence" value="ECO:0007669"/>
    <property type="project" value="UniProtKB-KW"/>
</dbReference>
<name>A0A8H6X3W0_9AGAR</name>
<evidence type="ECO:0000256" key="1">
    <source>
        <dbReference type="ARBA" id="ARBA00004123"/>
    </source>
</evidence>
<dbReference type="AlphaFoldDB" id="A0A8H6X3W0"/>
<dbReference type="Proteomes" id="UP000620124">
    <property type="component" value="Unassembled WGS sequence"/>
</dbReference>
<gene>
    <name evidence="7" type="ORF">MVEN_02333100</name>
</gene>
<dbReference type="GO" id="GO:0005634">
    <property type="term" value="C:nucleus"/>
    <property type="evidence" value="ECO:0007669"/>
    <property type="project" value="UniProtKB-SubCell"/>
</dbReference>
<feature type="domain" description="HAT C-terminal dimerisation" evidence="6">
    <location>
        <begin position="633"/>
        <end position="694"/>
    </location>
</feature>
<dbReference type="InterPro" id="IPR008906">
    <property type="entry name" value="HATC_C_dom"/>
</dbReference>
<accession>A0A8H6X3W0</accession>
<organism evidence="7 8">
    <name type="scientific">Mycena venus</name>
    <dbReference type="NCBI Taxonomy" id="2733690"/>
    <lineage>
        <taxon>Eukaryota</taxon>
        <taxon>Fungi</taxon>
        <taxon>Dikarya</taxon>
        <taxon>Basidiomycota</taxon>
        <taxon>Agaricomycotina</taxon>
        <taxon>Agaricomycetes</taxon>
        <taxon>Agaricomycetidae</taxon>
        <taxon>Agaricales</taxon>
        <taxon>Marasmiineae</taxon>
        <taxon>Mycenaceae</taxon>
        <taxon>Mycena</taxon>
    </lineage>
</organism>
<dbReference type="PANTHER" id="PTHR46481:SF10">
    <property type="entry name" value="ZINC FINGER BED DOMAIN-CONTAINING PROTEIN 39"/>
    <property type="match status" value="1"/>
</dbReference>
<protein>
    <submittedName>
        <fullName evidence="7">HAT family dimerization domain-containing protein</fullName>
    </submittedName>
</protein>
<evidence type="ECO:0000256" key="4">
    <source>
        <dbReference type="ARBA" id="ARBA00022833"/>
    </source>
</evidence>
<reference evidence="7" key="1">
    <citation type="submission" date="2020-05" db="EMBL/GenBank/DDBJ databases">
        <title>Mycena genomes resolve the evolution of fungal bioluminescence.</title>
        <authorList>
            <person name="Tsai I.J."/>
        </authorList>
    </citation>
    <scope>NUCLEOTIDE SEQUENCE</scope>
    <source>
        <strain evidence="7">CCC161011</strain>
    </source>
</reference>
<dbReference type="InterPro" id="IPR052035">
    <property type="entry name" value="ZnF_BED_domain_contain"/>
</dbReference>
<keyword evidence="8" id="KW-1185">Reference proteome</keyword>
<evidence type="ECO:0000256" key="3">
    <source>
        <dbReference type="ARBA" id="ARBA00022771"/>
    </source>
</evidence>
<sequence length="747" mass="84987">MARRRKPHSERQVDTISKIPKPHGTAHAIEDRKFPPTRHLLHPLLLRLHNVNDGGDRPILSLHQMMPVLLGMKILLHSLPTFLTLVITRSISRLPVNQMANIFLRHLCRHILRHLAPHALCQPVKPYLADIVDHLALAPMPPRAPHAEREPQDVWTFFEPVGPNGKEGRECMFCRQQHATTPHVKTPVFSPKTRCKQLSIEMKAKEAVEYIKRHRPPSEHNHADDSEAEAARVPFSNEAFIDAIVEFMVADDQSISVIENKQLRKIFLMLRSELKDYDIPHRTKIRERVMEVWEEHLKTLETEMGNAIGKISATMDLWTDLQKIPYMVVTAHWLEAKLITTPSGPQYTLALRTDLIGFMRVPGHHTGEHLATAFLHIIDRIRIDRKLGWVMLDNASKNDTFMIFLERELTRRGISFRRSERRIRCFPHIVNLACKAVLSAIINTEFAAPEASDFVPLADEATTSVDAIKRDPVATIRSTVRVIRASSLRRQYFSEVLKALKQKDLQLLRDVDTRWSSTLLMIERAVLLREAIDEFLSDDQFADLQKYTLGDEEWNALKAFQRILAVPHAFQHWLYSEATPTLGNAIPSFQAMIKACLDAYEILGLDTPQRPEHSQSLAEEVNMYFMEGVYRLGSIRCWEENQLRYPTIFASALDVLPVQGSAVPCERVFSSAGETDTPRRNRTAPDLMEGLQMLKFSVKKGRGLNFTAGTSKEAELAALEAQMAAASVVPEDTTGFTSFINSLLAQE</sequence>
<evidence type="ECO:0000259" key="6">
    <source>
        <dbReference type="Pfam" id="PF05699"/>
    </source>
</evidence>
<dbReference type="SUPFAM" id="SSF53098">
    <property type="entry name" value="Ribonuclease H-like"/>
    <property type="match status" value="1"/>
</dbReference>
<proteinExistence type="predicted"/>
<dbReference type="OrthoDB" id="3172935at2759"/>
<evidence type="ECO:0000313" key="7">
    <source>
        <dbReference type="EMBL" id="KAF7333764.1"/>
    </source>
</evidence>